<dbReference type="Proteomes" id="UP000313359">
    <property type="component" value="Unassembled WGS sequence"/>
</dbReference>
<reference evidence="1" key="1">
    <citation type="journal article" date="2018" name="Genome Biol. Evol.">
        <title>Genomics and development of Lentinus tigrinus, a white-rot wood-decaying mushroom with dimorphic fruiting bodies.</title>
        <authorList>
            <person name="Wu B."/>
            <person name="Xu Z."/>
            <person name="Knudson A."/>
            <person name="Carlson A."/>
            <person name="Chen N."/>
            <person name="Kovaka S."/>
            <person name="LaButti K."/>
            <person name="Lipzen A."/>
            <person name="Pennachio C."/>
            <person name="Riley R."/>
            <person name="Schakwitz W."/>
            <person name="Umezawa K."/>
            <person name="Ohm R.A."/>
            <person name="Grigoriev I.V."/>
            <person name="Nagy L.G."/>
            <person name="Gibbons J."/>
            <person name="Hibbett D."/>
        </authorList>
    </citation>
    <scope>NUCLEOTIDE SEQUENCE [LARGE SCALE GENOMIC DNA]</scope>
    <source>
        <strain evidence="1">ALCF2SS1-6</strain>
    </source>
</reference>
<evidence type="ECO:0000313" key="1">
    <source>
        <dbReference type="EMBL" id="RPD61887.1"/>
    </source>
</evidence>
<gene>
    <name evidence="1" type="ORF">L227DRAFT_42703</name>
</gene>
<organism evidence="1 2">
    <name type="scientific">Lentinus tigrinus ALCF2SS1-6</name>
    <dbReference type="NCBI Taxonomy" id="1328759"/>
    <lineage>
        <taxon>Eukaryota</taxon>
        <taxon>Fungi</taxon>
        <taxon>Dikarya</taxon>
        <taxon>Basidiomycota</taxon>
        <taxon>Agaricomycotina</taxon>
        <taxon>Agaricomycetes</taxon>
        <taxon>Polyporales</taxon>
        <taxon>Polyporaceae</taxon>
        <taxon>Lentinus</taxon>
    </lineage>
</organism>
<accession>A0A5C2SF51</accession>
<dbReference type="EMBL" id="ML122260">
    <property type="protein sequence ID" value="RPD61887.1"/>
    <property type="molecule type" value="Genomic_DNA"/>
</dbReference>
<proteinExistence type="predicted"/>
<evidence type="ECO:0000313" key="2">
    <source>
        <dbReference type="Proteomes" id="UP000313359"/>
    </source>
</evidence>
<protein>
    <submittedName>
        <fullName evidence="1">Uncharacterized protein</fullName>
    </submittedName>
</protein>
<name>A0A5C2SF51_9APHY</name>
<keyword evidence="2" id="KW-1185">Reference proteome</keyword>
<sequence length="228" mass="25144">MSLRVVSRLRCRGAHKDACGRKREVRVPRTKAEARGWRQVLHTCVLAKTKTYSVLVTFPAGRHHDRTRAATRSVRDDPSLETGQLWRAPLALRRGGMRMRMTHCLRRACTGRLWPRPGGISRERMDGSRVDAARRTAPGCMAGNRSVGKLQRTRLCRNNVDSERRRLGRSGRVRLAGGVSVPMRPLRRLWAGCGHLHSPGDVRGFGGLCGVPTSGRNGTGLCIAGAVA</sequence>
<dbReference type="AlphaFoldDB" id="A0A5C2SF51"/>